<sequence>MSDTTTTTTTAVALPDDFQERVFKAIAVQRPAAAAYIKEVRRKDPSASPAAVMKKIESQYVATTTTASAAAGASATIPAVGIPVAIGLGVADLLFFYETTALFALCMAELRGIAIDDPERAKAVVLGALLGEKRKSPITGMVMSALPAGATVAGARSVAGAAVMGADAKWGDLLAQQLPDSALVPVTMVLAKQAIAQGATMGTVKISTKAIPVIGAVAGGATSFYFGSAVVKSCREGFSAPAETWPEWLELSYSDGSDVPDASRAVLAMRSASGSAKDFGEGVWSKVVDATAAFRSVDLDGDGVADEARALTALKGATATVTTATGGAAKAVGAAAGDAAKSARAAAGGAAKSFGSFANNAKGSMAGALKRGKPVDADDPEA</sequence>
<organism evidence="1 2">
    <name type="scientific">Demequina litoralis</name>
    <dbReference type="NCBI Taxonomy" id="3051660"/>
    <lineage>
        <taxon>Bacteria</taxon>
        <taxon>Bacillati</taxon>
        <taxon>Actinomycetota</taxon>
        <taxon>Actinomycetes</taxon>
        <taxon>Micrococcales</taxon>
        <taxon>Demequinaceae</taxon>
        <taxon>Demequina</taxon>
    </lineage>
</organism>
<proteinExistence type="predicted"/>
<evidence type="ECO:0000313" key="2">
    <source>
        <dbReference type="Proteomes" id="UP001172728"/>
    </source>
</evidence>
<protein>
    <recommendedName>
        <fullName evidence="3">EF-hand domain-containing protein</fullName>
    </recommendedName>
</protein>
<accession>A0ABT8G9Q6</accession>
<dbReference type="Proteomes" id="UP001172728">
    <property type="component" value="Unassembled WGS sequence"/>
</dbReference>
<dbReference type="RefSeq" id="WP_301133221.1">
    <property type="nucleotide sequence ID" value="NZ_JAUHPW010000005.1"/>
</dbReference>
<dbReference type="EMBL" id="JAUHPW010000005">
    <property type="protein sequence ID" value="MDN4475797.1"/>
    <property type="molecule type" value="Genomic_DNA"/>
</dbReference>
<evidence type="ECO:0000313" key="1">
    <source>
        <dbReference type="EMBL" id="MDN4475797.1"/>
    </source>
</evidence>
<gene>
    <name evidence="1" type="ORF">QQX09_08000</name>
</gene>
<reference evidence="1" key="1">
    <citation type="submission" date="2023-06" db="EMBL/GenBank/DDBJ databases">
        <title>Sysu t00192.</title>
        <authorList>
            <person name="Gao L."/>
            <person name="Fang B.-Z."/>
            <person name="Li W.-J."/>
        </authorList>
    </citation>
    <scope>NUCLEOTIDE SEQUENCE</scope>
    <source>
        <strain evidence="1">SYSU T00192</strain>
    </source>
</reference>
<evidence type="ECO:0008006" key="3">
    <source>
        <dbReference type="Google" id="ProtNLM"/>
    </source>
</evidence>
<comment type="caution">
    <text evidence="1">The sequence shown here is derived from an EMBL/GenBank/DDBJ whole genome shotgun (WGS) entry which is preliminary data.</text>
</comment>
<name>A0ABT8G9Q6_9MICO</name>
<keyword evidence="2" id="KW-1185">Reference proteome</keyword>